<comment type="subunit">
    <text evidence="6 12">Homodimer.</text>
</comment>
<dbReference type="InterPro" id="IPR029057">
    <property type="entry name" value="PRTase-like"/>
</dbReference>
<keyword evidence="9 12" id="KW-0328">Glycosyltransferase</keyword>
<evidence type="ECO:0000313" key="14">
    <source>
        <dbReference type="EMBL" id="QKG84152.1"/>
    </source>
</evidence>
<dbReference type="Pfam" id="PF00156">
    <property type="entry name" value="Pribosyltran"/>
    <property type="match status" value="1"/>
</dbReference>
<dbReference type="GO" id="GO:0003999">
    <property type="term" value="F:adenine phosphoribosyltransferase activity"/>
    <property type="evidence" value="ECO:0007669"/>
    <property type="project" value="UniProtKB-UniRule"/>
</dbReference>
<dbReference type="InterPro" id="IPR050054">
    <property type="entry name" value="UPRTase/APRTase"/>
</dbReference>
<evidence type="ECO:0000256" key="1">
    <source>
        <dbReference type="ARBA" id="ARBA00000868"/>
    </source>
</evidence>
<comment type="catalytic activity">
    <reaction evidence="1 12">
        <text>AMP + diphosphate = 5-phospho-alpha-D-ribose 1-diphosphate + adenine</text>
        <dbReference type="Rhea" id="RHEA:16609"/>
        <dbReference type="ChEBI" id="CHEBI:16708"/>
        <dbReference type="ChEBI" id="CHEBI:33019"/>
        <dbReference type="ChEBI" id="CHEBI:58017"/>
        <dbReference type="ChEBI" id="CHEBI:456215"/>
        <dbReference type="EC" id="2.4.2.7"/>
    </reaction>
</comment>
<dbReference type="GO" id="GO:0006168">
    <property type="term" value="P:adenine salvage"/>
    <property type="evidence" value="ECO:0007669"/>
    <property type="project" value="InterPro"/>
</dbReference>
<dbReference type="GO" id="GO:0006166">
    <property type="term" value="P:purine ribonucleoside salvage"/>
    <property type="evidence" value="ECO:0007669"/>
    <property type="project" value="UniProtKB-UniRule"/>
</dbReference>
<evidence type="ECO:0000256" key="9">
    <source>
        <dbReference type="ARBA" id="ARBA00022676"/>
    </source>
</evidence>
<comment type="similarity">
    <text evidence="5 12">Belongs to the purine/pyrimidine phosphoribosyltransferase family.</text>
</comment>
<dbReference type="InterPro" id="IPR000836">
    <property type="entry name" value="PRTase_dom"/>
</dbReference>
<comment type="pathway">
    <text evidence="4 12">Purine metabolism; AMP biosynthesis via salvage pathway; AMP from adenine: step 1/1.</text>
</comment>
<evidence type="ECO:0000256" key="8">
    <source>
        <dbReference type="ARBA" id="ARBA00022490"/>
    </source>
</evidence>
<keyword evidence="10 12" id="KW-0808">Transferase</keyword>
<evidence type="ECO:0000256" key="2">
    <source>
        <dbReference type="ARBA" id="ARBA00003968"/>
    </source>
</evidence>
<feature type="domain" description="Phosphoribosyltransferase" evidence="13">
    <location>
        <begin position="30"/>
        <end position="148"/>
    </location>
</feature>
<comment type="subcellular location">
    <subcellularLocation>
        <location evidence="3 12">Cytoplasm</location>
    </subcellularLocation>
</comment>
<reference evidence="14 15" key="1">
    <citation type="submission" date="2020-01" db="EMBL/GenBank/DDBJ databases">
        <authorList>
            <person name="Gulvik C.A."/>
            <person name="Batra D.G."/>
        </authorList>
    </citation>
    <scope>NUCLEOTIDE SEQUENCE [LARGE SCALE GENOMIC DNA]</scope>
    <source>
        <strain evidence="14 15">W9323</strain>
    </source>
</reference>
<dbReference type="InterPro" id="IPR005764">
    <property type="entry name" value="Ade_phspho_trans"/>
</dbReference>
<dbReference type="GO" id="GO:0005737">
    <property type="term" value="C:cytoplasm"/>
    <property type="evidence" value="ECO:0007669"/>
    <property type="project" value="UniProtKB-SubCell"/>
</dbReference>
<gene>
    <name evidence="12" type="primary">apt</name>
    <name evidence="14" type="ORF">GXN76_06465</name>
</gene>
<comment type="function">
    <text evidence="2 12">Catalyzes a salvage reaction resulting in the formation of AMP, that is energically less costly than de novo synthesis.</text>
</comment>
<evidence type="ECO:0000256" key="5">
    <source>
        <dbReference type="ARBA" id="ARBA00008391"/>
    </source>
</evidence>
<sequence>MDFKEKIRVIQDFPQPGVSFKDITTLLKEGPVFHAAIDAMVEQVKDREIDVVVGPEARGFVIGTPLAYALGAGFVPIRKPGKLPGETVEAGYNLEYGKDRLAIHKDAVQPGQKVLIVDDLLATGGTISASLELIRQLQGEIVGAAFMIELTYLNGREKLQGVNEIYTLVQY</sequence>
<organism evidence="14 15">
    <name type="scientific">Kroppenstedtia pulmonis</name>
    <dbReference type="NCBI Taxonomy" id="1380685"/>
    <lineage>
        <taxon>Bacteria</taxon>
        <taxon>Bacillati</taxon>
        <taxon>Bacillota</taxon>
        <taxon>Bacilli</taxon>
        <taxon>Bacillales</taxon>
        <taxon>Thermoactinomycetaceae</taxon>
        <taxon>Kroppenstedtia</taxon>
    </lineage>
</organism>
<evidence type="ECO:0000256" key="6">
    <source>
        <dbReference type="ARBA" id="ARBA00011738"/>
    </source>
</evidence>
<dbReference type="RefSeq" id="WP_173221575.1">
    <property type="nucleotide sequence ID" value="NZ_CP048104.1"/>
</dbReference>
<evidence type="ECO:0000259" key="13">
    <source>
        <dbReference type="Pfam" id="PF00156"/>
    </source>
</evidence>
<name>A0A7D4BF59_9BACL</name>
<dbReference type="SUPFAM" id="SSF53271">
    <property type="entry name" value="PRTase-like"/>
    <property type="match status" value="1"/>
</dbReference>
<evidence type="ECO:0000256" key="11">
    <source>
        <dbReference type="ARBA" id="ARBA00022726"/>
    </source>
</evidence>
<protein>
    <recommendedName>
        <fullName evidence="7 12">Adenine phosphoribosyltransferase</fullName>
        <shortName evidence="12">APRT</shortName>
        <ecNumber evidence="7 12">2.4.2.7</ecNumber>
    </recommendedName>
</protein>
<dbReference type="GO" id="GO:0016208">
    <property type="term" value="F:AMP binding"/>
    <property type="evidence" value="ECO:0007669"/>
    <property type="project" value="TreeGrafter"/>
</dbReference>
<dbReference type="CDD" id="cd06223">
    <property type="entry name" value="PRTases_typeI"/>
    <property type="match status" value="1"/>
</dbReference>
<evidence type="ECO:0000256" key="4">
    <source>
        <dbReference type="ARBA" id="ARBA00004659"/>
    </source>
</evidence>
<accession>A0A7D4BF59</accession>
<dbReference type="EC" id="2.4.2.7" evidence="7 12"/>
<dbReference type="KEGG" id="kpul:GXN76_06465"/>
<dbReference type="AlphaFoldDB" id="A0A7D4BF59"/>
<dbReference type="Proteomes" id="UP000503088">
    <property type="component" value="Chromosome"/>
</dbReference>
<dbReference type="PANTHER" id="PTHR32315:SF3">
    <property type="entry name" value="ADENINE PHOSPHORIBOSYLTRANSFERASE"/>
    <property type="match status" value="1"/>
</dbReference>
<dbReference type="UniPathway" id="UPA00588">
    <property type="reaction ID" value="UER00646"/>
</dbReference>
<evidence type="ECO:0000313" key="15">
    <source>
        <dbReference type="Proteomes" id="UP000503088"/>
    </source>
</evidence>
<dbReference type="HAMAP" id="MF_00004">
    <property type="entry name" value="Aden_phosphoribosyltr"/>
    <property type="match status" value="1"/>
</dbReference>
<dbReference type="Gene3D" id="3.40.50.2020">
    <property type="match status" value="1"/>
</dbReference>
<dbReference type="NCBIfam" id="NF002634">
    <property type="entry name" value="PRK02304.1-3"/>
    <property type="match status" value="1"/>
</dbReference>
<proteinExistence type="inferred from homology"/>
<dbReference type="NCBIfam" id="TIGR01090">
    <property type="entry name" value="apt"/>
    <property type="match status" value="1"/>
</dbReference>
<evidence type="ECO:0000256" key="7">
    <source>
        <dbReference type="ARBA" id="ARBA00011893"/>
    </source>
</evidence>
<evidence type="ECO:0000256" key="3">
    <source>
        <dbReference type="ARBA" id="ARBA00004496"/>
    </source>
</evidence>
<keyword evidence="11 12" id="KW-0660">Purine salvage</keyword>
<dbReference type="FunFam" id="3.40.50.2020:FF:000004">
    <property type="entry name" value="Adenine phosphoribosyltransferase"/>
    <property type="match status" value="1"/>
</dbReference>
<dbReference type="NCBIfam" id="NF002636">
    <property type="entry name" value="PRK02304.1-5"/>
    <property type="match status" value="1"/>
</dbReference>
<dbReference type="PANTHER" id="PTHR32315">
    <property type="entry name" value="ADENINE PHOSPHORIBOSYLTRANSFERASE"/>
    <property type="match status" value="1"/>
</dbReference>
<keyword evidence="15" id="KW-1185">Reference proteome</keyword>
<evidence type="ECO:0000256" key="12">
    <source>
        <dbReference type="HAMAP-Rule" id="MF_00004"/>
    </source>
</evidence>
<keyword evidence="8 12" id="KW-0963">Cytoplasm</keyword>
<evidence type="ECO:0000256" key="10">
    <source>
        <dbReference type="ARBA" id="ARBA00022679"/>
    </source>
</evidence>
<dbReference type="GO" id="GO:0002055">
    <property type="term" value="F:adenine binding"/>
    <property type="evidence" value="ECO:0007669"/>
    <property type="project" value="TreeGrafter"/>
</dbReference>
<dbReference type="EMBL" id="CP048104">
    <property type="protein sequence ID" value="QKG84152.1"/>
    <property type="molecule type" value="Genomic_DNA"/>
</dbReference>
<dbReference type="NCBIfam" id="NF002633">
    <property type="entry name" value="PRK02304.1-2"/>
    <property type="match status" value="1"/>
</dbReference>
<dbReference type="GO" id="GO:0044209">
    <property type="term" value="P:AMP salvage"/>
    <property type="evidence" value="ECO:0007669"/>
    <property type="project" value="UniProtKB-UniRule"/>
</dbReference>